<dbReference type="OrthoDB" id="3918601at2759"/>
<dbReference type="Proteomes" id="UP001147752">
    <property type="component" value="Unassembled WGS sequence"/>
</dbReference>
<reference evidence="1" key="2">
    <citation type="journal article" date="2023" name="IMA Fungus">
        <title>Comparative genomic study of the Penicillium genus elucidates a diverse pangenome and 15 lateral gene transfer events.</title>
        <authorList>
            <person name="Petersen C."/>
            <person name="Sorensen T."/>
            <person name="Nielsen M.R."/>
            <person name="Sondergaard T.E."/>
            <person name="Sorensen J.L."/>
            <person name="Fitzpatrick D.A."/>
            <person name="Frisvad J.C."/>
            <person name="Nielsen K.L."/>
        </authorList>
    </citation>
    <scope>NUCLEOTIDE SEQUENCE</scope>
    <source>
        <strain evidence="1">IBT 3081</strain>
    </source>
</reference>
<dbReference type="GeneID" id="81458083"/>
<reference evidence="1" key="1">
    <citation type="submission" date="2022-12" db="EMBL/GenBank/DDBJ databases">
        <authorList>
            <person name="Petersen C."/>
        </authorList>
    </citation>
    <scope>NUCLEOTIDE SEQUENCE</scope>
    <source>
        <strain evidence="1">IBT 3081</strain>
    </source>
</reference>
<evidence type="ECO:0000313" key="2">
    <source>
        <dbReference type="Proteomes" id="UP001147752"/>
    </source>
</evidence>
<proteinExistence type="predicted"/>
<accession>A0A9W9VJL7</accession>
<dbReference type="RefSeq" id="XP_056583035.1">
    <property type="nucleotide sequence ID" value="XM_056718900.1"/>
</dbReference>
<organism evidence="1 2">
    <name type="scientific">Penicillium concentricum</name>
    <dbReference type="NCBI Taxonomy" id="293559"/>
    <lineage>
        <taxon>Eukaryota</taxon>
        <taxon>Fungi</taxon>
        <taxon>Dikarya</taxon>
        <taxon>Ascomycota</taxon>
        <taxon>Pezizomycotina</taxon>
        <taxon>Eurotiomycetes</taxon>
        <taxon>Eurotiomycetidae</taxon>
        <taxon>Eurotiales</taxon>
        <taxon>Aspergillaceae</taxon>
        <taxon>Penicillium</taxon>
    </lineage>
</organism>
<gene>
    <name evidence="1" type="ORF">N7517_001170</name>
</gene>
<comment type="caution">
    <text evidence="1">The sequence shown here is derived from an EMBL/GenBank/DDBJ whole genome shotgun (WGS) entry which is preliminary data.</text>
</comment>
<sequence>MAQHYSNNGVAWKMIIAFDVIAEILTFGLMGISNVVGAKVACGFCIWDENPHYGIHCACLKPFFIVFNTEWGQGITNRNRQNSDFTPTGKSASINQSHVYSMNCGELDEVDLTLTISQLSQDSQLLIIHQTRE</sequence>
<name>A0A9W9VJL7_9EURO</name>
<dbReference type="EMBL" id="JAPZBT010000001">
    <property type="protein sequence ID" value="KAJ5383259.1"/>
    <property type="molecule type" value="Genomic_DNA"/>
</dbReference>
<keyword evidence="2" id="KW-1185">Reference proteome</keyword>
<protein>
    <submittedName>
        <fullName evidence="1">Uncharacterized protein</fullName>
    </submittedName>
</protein>
<evidence type="ECO:0000313" key="1">
    <source>
        <dbReference type="EMBL" id="KAJ5383259.1"/>
    </source>
</evidence>
<dbReference type="AlphaFoldDB" id="A0A9W9VJL7"/>